<gene>
    <name evidence="2" type="ORF">CUJ86_04715</name>
</gene>
<evidence type="ECO:0000313" key="3">
    <source>
        <dbReference type="Proteomes" id="UP000292580"/>
    </source>
</evidence>
<dbReference type="EMBL" id="PGCL01000002">
    <property type="protein sequence ID" value="TAJ44611.1"/>
    <property type="molecule type" value="Genomic_DNA"/>
</dbReference>
<sequence>MRTCAAILCVVALASLAVPALASPALGGPDLLSLPAGGSTADLTITLDGAEAGLSGYNLSLALNPTGIAEIVAVGYPTWANMPMNGSIPAPNTWIQAVDLEMGAEPGKDPTVLATITIRGIADGRVTMTVTPVVVDDDQGGRYTLDPLWVAVQVGAGTAETFETGDGPTEDEAPSSVEGPRMTATPHSPAAPDISETTEIITTSPSPSPAVPADEQTTTPPEAAPGFDRGTSCLAGLVLCALLLLKLKRGE</sequence>
<dbReference type="OrthoDB" id="115784at2157"/>
<organism evidence="2 3">
    <name type="scientific">Methanofollis fontis</name>
    <dbReference type="NCBI Taxonomy" id="2052832"/>
    <lineage>
        <taxon>Archaea</taxon>
        <taxon>Methanobacteriati</taxon>
        <taxon>Methanobacteriota</taxon>
        <taxon>Stenosarchaea group</taxon>
        <taxon>Methanomicrobia</taxon>
        <taxon>Methanomicrobiales</taxon>
        <taxon>Methanomicrobiaceae</taxon>
        <taxon>Methanofollis</taxon>
    </lineage>
</organism>
<comment type="caution">
    <text evidence="2">The sequence shown here is derived from an EMBL/GenBank/DDBJ whole genome shotgun (WGS) entry which is preliminary data.</text>
</comment>
<dbReference type="RefSeq" id="WP_130646406.1">
    <property type="nucleotide sequence ID" value="NZ_PGCL01000002.1"/>
</dbReference>
<evidence type="ECO:0000256" key="1">
    <source>
        <dbReference type="SAM" id="MobiDB-lite"/>
    </source>
</evidence>
<feature type="region of interest" description="Disordered" evidence="1">
    <location>
        <begin position="159"/>
        <end position="226"/>
    </location>
</feature>
<dbReference type="AlphaFoldDB" id="A0A483CR10"/>
<proteinExistence type="predicted"/>
<protein>
    <submittedName>
        <fullName evidence="2">Uncharacterized protein</fullName>
    </submittedName>
</protein>
<feature type="compositionally biased region" description="Low complexity" evidence="1">
    <location>
        <begin position="194"/>
        <end position="205"/>
    </location>
</feature>
<reference evidence="2 3" key="1">
    <citation type="submission" date="2017-11" db="EMBL/GenBank/DDBJ databases">
        <title>Isolation and Characterization of Methanofollis Species from Methane Seep Offshore SW Taiwan.</title>
        <authorList>
            <person name="Teng N.-H."/>
            <person name="Lai M.-C."/>
            <person name="Chen S.-C."/>
        </authorList>
    </citation>
    <scope>NUCLEOTIDE SEQUENCE [LARGE SCALE GENOMIC DNA]</scope>
    <source>
        <strain evidence="2 3">FWC-SCC2</strain>
    </source>
</reference>
<accession>A0A483CR10</accession>
<evidence type="ECO:0000313" key="2">
    <source>
        <dbReference type="EMBL" id="TAJ44611.1"/>
    </source>
</evidence>
<dbReference type="Proteomes" id="UP000292580">
    <property type="component" value="Unassembled WGS sequence"/>
</dbReference>
<name>A0A483CR10_9EURY</name>
<keyword evidence="3" id="KW-1185">Reference proteome</keyword>